<name>A0A1F2PE49_9FIRM</name>
<keyword evidence="1" id="KW-0472">Membrane</keyword>
<comment type="caution">
    <text evidence="2">The sequence shown here is derived from an EMBL/GenBank/DDBJ whole genome shotgun (WGS) entry which is preliminary data.</text>
</comment>
<dbReference type="AlphaFoldDB" id="A0A1F2PE49"/>
<organism evidence="2 3">
    <name type="scientific">Acetobacterium wieringae</name>
    <dbReference type="NCBI Taxonomy" id="52694"/>
    <lineage>
        <taxon>Bacteria</taxon>
        <taxon>Bacillati</taxon>
        <taxon>Bacillota</taxon>
        <taxon>Clostridia</taxon>
        <taxon>Eubacteriales</taxon>
        <taxon>Eubacteriaceae</taxon>
        <taxon>Acetobacterium</taxon>
    </lineage>
</organism>
<evidence type="ECO:0000256" key="1">
    <source>
        <dbReference type="SAM" id="Phobius"/>
    </source>
</evidence>
<dbReference type="STRING" id="52694.ACWI_36070"/>
<dbReference type="EMBL" id="LKEU01000051">
    <property type="protein sequence ID" value="OFV68916.1"/>
    <property type="molecule type" value="Genomic_DNA"/>
</dbReference>
<evidence type="ECO:0000313" key="2">
    <source>
        <dbReference type="EMBL" id="OFV68916.1"/>
    </source>
</evidence>
<keyword evidence="1" id="KW-1133">Transmembrane helix</keyword>
<protein>
    <submittedName>
        <fullName evidence="2">Uncharacterized protein</fullName>
    </submittedName>
</protein>
<feature type="transmembrane region" description="Helical" evidence="1">
    <location>
        <begin position="12"/>
        <end position="31"/>
    </location>
</feature>
<reference evidence="2 3" key="1">
    <citation type="submission" date="2015-09" db="EMBL/GenBank/DDBJ databases">
        <title>Genome sequence of Acetobacterium wieringae DSM 1911.</title>
        <authorList>
            <person name="Poehlein A."/>
            <person name="Bengelsdorf F.R."/>
            <person name="Schiel-Bengelsdorf B."/>
            <person name="Duerre P."/>
            <person name="Daniel R."/>
        </authorList>
    </citation>
    <scope>NUCLEOTIDE SEQUENCE [LARGE SCALE GENOMIC DNA]</scope>
    <source>
        <strain evidence="2 3">DSM 1911</strain>
    </source>
</reference>
<evidence type="ECO:0000313" key="3">
    <source>
        <dbReference type="Proteomes" id="UP000176244"/>
    </source>
</evidence>
<dbReference type="OrthoDB" id="9971199at2"/>
<proteinExistence type="predicted"/>
<gene>
    <name evidence="2" type="ORF">ACWI_36070</name>
</gene>
<keyword evidence="1" id="KW-0812">Transmembrane</keyword>
<dbReference type="RefSeq" id="WP_070372836.1">
    <property type="nucleotide sequence ID" value="NZ_LKEU01000051.1"/>
</dbReference>
<accession>A0A1F2PE49</accession>
<dbReference type="Proteomes" id="UP000176244">
    <property type="component" value="Unassembled WGS sequence"/>
</dbReference>
<sequence>MDKDPTFINNLLTSPLWSFLSAFLGIAAMFFRYKWKDSAKAAEKYTFLFKNYKLVGELEKSSDNLAIQLCKQAKFVITTKVLDPIKINDIRILISDIKRFEIILSLEEIDSLEIIEKIIKNPKPDFDALNDHLIKLSGNLKKERMYHHDYYFATKKTTNFKAN</sequence>